<feature type="compositionally biased region" description="Basic and acidic residues" evidence="5">
    <location>
        <begin position="145"/>
        <end position="173"/>
    </location>
</feature>
<dbReference type="Pfam" id="PF00170">
    <property type="entry name" value="bZIP_1"/>
    <property type="match status" value="1"/>
</dbReference>
<accession>A0A063C8N0</accession>
<feature type="compositionally biased region" description="Polar residues" evidence="5">
    <location>
        <begin position="264"/>
        <end position="287"/>
    </location>
</feature>
<dbReference type="PROSITE" id="PS50217">
    <property type="entry name" value="BZIP"/>
    <property type="match status" value="1"/>
</dbReference>
<evidence type="ECO:0000256" key="1">
    <source>
        <dbReference type="ARBA" id="ARBA00004123"/>
    </source>
</evidence>
<keyword evidence="4" id="KW-0539">Nucleus</keyword>
<feature type="region of interest" description="Disordered" evidence="5">
    <location>
        <begin position="91"/>
        <end position="184"/>
    </location>
</feature>
<evidence type="ECO:0000259" key="6">
    <source>
        <dbReference type="PROSITE" id="PS50217"/>
    </source>
</evidence>
<evidence type="ECO:0000313" key="8">
    <source>
        <dbReference type="EMBL" id="QUC22776.1"/>
    </source>
</evidence>
<feature type="region of interest" description="Disordered" evidence="5">
    <location>
        <begin position="249"/>
        <end position="314"/>
    </location>
</feature>
<dbReference type="KEGG" id="uvi:66067794"/>
<dbReference type="PROSITE" id="PS00036">
    <property type="entry name" value="BZIP_BASIC"/>
    <property type="match status" value="1"/>
</dbReference>
<reference evidence="8" key="3">
    <citation type="submission" date="2020-03" db="EMBL/GenBank/DDBJ databases">
        <title>A mixture of massive structural variations and highly conserved coding sequences in Ustilaginoidea virens genome.</title>
        <authorList>
            <person name="Zhang K."/>
            <person name="Zhao Z."/>
            <person name="Zhang Z."/>
            <person name="Li Y."/>
            <person name="Hsiang T."/>
            <person name="Sun W."/>
        </authorList>
    </citation>
    <scope>NUCLEOTIDE SEQUENCE</scope>
    <source>
        <strain evidence="8">UV-8b</strain>
    </source>
</reference>
<dbReference type="InterPro" id="IPR051027">
    <property type="entry name" value="bZIP_transcription_factors"/>
</dbReference>
<proteinExistence type="predicted"/>
<keyword evidence="2" id="KW-0805">Transcription regulation</keyword>
<dbReference type="SUPFAM" id="SSF57959">
    <property type="entry name" value="Leucine zipper domain"/>
    <property type="match status" value="1"/>
</dbReference>
<dbReference type="HOGENOM" id="CLU_855509_0_0_1"/>
<feature type="compositionally biased region" description="Polar residues" evidence="5">
    <location>
        <begin position="91"/>
        <end position="100"/>
    </location>
</feature>
<comment type="subcellular location">
    <subcellularLocation>
        <location evidence="1">Nucleus</location>
    </subcellularLocation>
</comment>
<dbReference type="InterPro" id="IPR046347">
    <property type="entry name" value="bZIP_sf"/>
</dbReference>
<dbReference type="Proteomes" id="UP000054053">
    <property type="component" value="Unassembled WGS sequence"/>
</dbReference>
<dbReference type="Proteomes" id="UP000027002">
    <property type="component" value="Chromosome 5"/>
</dbReference>
<evidence type="ECO:0000313" key="7">
    <source>
        <dbReference type="EMBL" id="GAO15410.1"/>
    </source>
</evidence>
<dbReference type="GO" id="GO:0003700">
    <property type="term" value="F:DNA-binding transcription factor activity"/>
    <property type="evidence" value="ECO:0007669"/>
    <property type="project" value="InterPro"/>
</dbReference>
<evidence type="ECO:0000256" key="3">
    <source>
        <dbReference type="ARBA" id="ARBA00023163"/>
    </source>
</evidence>
<dbReference type="RefSeq" id="XP_043000449.1">
    <property type="nucleotide sequence ID" value="XM_043144514.1"/>
</dbReference>
<feature type="region of interest" description="Disordered" evidence="5">
    <location>
        <begin position="1"/>
        <end position="20"/>
    </location>
</feature>
<reference evidence="7" key="1">
    <citation type="journal article" date="2016" name="Genome Announc.">
        <title>Genome Sequence of Ustilaginoidea virens IPU010, a Rice Pathogenic Fungus Causing False Smut.</title>
        <authorList>
            <person name="Kumagai T."/>
            <person name="Ishii T."/>
            <person name="Terai G."/>
            <person name="Umemura M."/>
            <person name="Machida M."/>
            <person name="Asai K."/>
        </authorList>
    </citation>
    <scope>NUCLEOTIDE SEQUENCE [LARGE SCALE GENOMIC DNA]</scope>
    <source>
        <strain evidence="7">IPU010</strain>
    </source>
</reference>
<dbReference type="AlphaFoldDB" id="A0A063C8N0"/>
<dbReference type="SMART" id="SM00338">
    <property type="entry name" value="BRLZ"/>
    <property type="match status" value="1"/>
</dbReference>
<dbReference type="PANTHER" id="PTHR19304">
    <property type="entry name" value="CYCLIC-AMP RESPONSE ELEMENT BINDING PROTEIN"/>
    <property type="match status" value="1"/>
</dbReference>
<evidence type="ECO:0000313" key="9">
    <source>
        <dbReference type="Proteomes" id="UP000027002"/>
    </source>
</evidence>
<evidence type="ECO:0000313" key="10">
    <source>
        <dbReference type="Proteomes" id="UP000054053"/>
    </source>
</evidence>
<dbReference type="STRING" id="1159556.A0A063C8N0"/>
<evidence type="ECO:0000256" key="5">
    <source>
        <dbReference type="SAM" id="MobiDB-lite"/>
    </source>
</evidence>
<feature type="compositionally biased region" description="Basic and acidic residues" evidence="5">
    <location>
        <begin position="101"/>
        <end position="113"/>
    </location>
</feature>
<feature type="domain" description="BZIP" evidence="6">
    <location>
        <begin position="162"/>
        <end position="225"/>
    </location>
</feature>
<gene>
    <name evidence="8" type="ORF">UV8b_07017</name>
    <name evidence="7" type="ORF">UVI_02010720</name>
</gene>
<dbReference type="GO" id="GO:0005634">
    <property type="term" value="C:nucleus"/>
    <property type="evidence" value="ECO:0007669"/>
    <property type="project" value="UniProtKB-SubCell"/>
</dbReference>
<dbReference type="EMBL" id="BBTG02000004">
    <property type="protein sequence ID" value="GAO15410.1"/>
    <property type="molecule type" value="Genomic_DNA"/>
</dbReference>
<sequence length="314" mass="35106">MSTTELLVGQMAGPSSDANDPLLLNANAGSFIDFDHEVSKTMYPDPPQGPPDHYVAMGADMFAMHDYSLPDFNAALNATASMPDMVDSDTISSTLLSPDSQPKEHAKKVNERKYKSRKTTKQKASVDSSAEKPDKSPPKTRRQPKREAAAKTVKTKEPTPRPSRRERSLERNRVAASKCRKRKKAWTEKLEEKKSGLEAMHNELQARYFSLLQESSQLKNHLISHAGCHDPNIDVWINNEASKYVRRLSGEAPQRPASMRSLPSLDNSLWNSSTNSQYTMGSENTPTPEDGEDSNSEVLVDDHDFDNELDDKLF</sequence>
<dbReference type="EMBL" id="CP072757">
    <property type="protein sequence ID" value="QUC22776.1"/>
    <property type="molecule type" value="Genomic_DNA"/>
</dbReference>
<evidence type="ECO:0000256" key="2">
    <source>
        <dbReference type="ARBA" id="ARBA00023015"/>
    </source>
</evidence>
<evidence type="ECO:0000256" key="4">
    <source>
        <dbReference type="ARBA" id="ARBA00023242"/>
    </source>
</evidence>
<dbReference type="Gene3D" id="1.20.5.170">
    <property type="match status" value="1"/>
</dbReference>
<name>A0A063C8N0_USTVR</name>
<reference evidence="10" key="2">
    <citation type="journal article" date="2016" name="Genome Announc.">
        <title>Genome sequence of Ustilaginoidea virens IPU010, a rice pathogenic fungus causing false smut.</title>
        <authorList>
            <person name="Kumagai T."/>
            <person name="Ishii T."/>
            <person name="Terai G."/>
            <person name="Umemura M."/>
            <person name="Machida M."/>
            <person name="Asai K."/>
        </authorList>
    </citation>
    <scope>NUCLEOTIDE SEQUENCE [LARGE SCALE GENOMIC DNA]</scope>
    <source>
        <strain evidence="10">IPU010</strain>
    </source>
</reference>
<keyword evidence="9" id="KW-1185">Reference proteome</keyword>
<protein>
    <recommendedName>
        <fullName evidence="6">BZIP domain-containing protein</fullName>
    </recommendedName>
</protein>
<dbReference type="InterPro" id="IPR004827">
    <property type="entry name" value="bZIP"/>
</dbReference>
<dbReference type="GeneID" id="66067794"/>
<organism evidence="7 10">
    <name type="scientific">Ustilaginoidea virens</name>
    <name type="common">Rice false smut fungus</name>
    <name type="synonym">Villosiclava virens</name>
    <dbReference type="NCBI Taxonomy" id="1159556"/>
    <lineage>
        <taxon>Eukaryota</taxon>
        <taxon>Fungi</taxon>
        <taxon>Dikarya</taxon>
        <taxon>Ascomycota</taxon>
        <taxon>Pezizomycotina</taxon>
        <taxon>Sordariomycetes</taxon>
        <taxon>Hypocreomycetidae</taxon>
        <taxon>Hypocreales</taxon>
        <taxon>Clavicipitaceae</taxon>
        <taxon>Ustilaginoidea</taxon>
    </lineage>
</organism>
<dbReference type="CDD" id="cd14687">
    <property type="entry name" value="bZIP_ATF2"/>
    <property type="match status" value="1"/>
</dbReference>
<feature type="compositionally biased region" description="Acidic residues" evidence="5">
    <location>
        <begin position="303"/>
        <end position="314"/>
    </location>
</feature>
<keyword evidence="3" id="KW-0804">Transcription</keyword>
<dbReference type="OrthoDB" id="295274at2759"/>